<feature type="region of interest" description="Disordered" evidence="1">
    <location>
        <begin position="1"/>
        <end position="26"/>
    </location>
</feature>
<protein>
    <submittedName>
        <fullName evidence="2">Uncharacterized protein</fullName>
    </submittedName>
</protein>
<comment type="caution">
    <text evidence="2">The sequence shown here is derived from an EMBL/GenBank/DDBJ whole genome shotgun (WGS) entry which is preliminary data.</text>
</comment>
<sequence length="264" mass="25695">MTGLTQLGNAGVPGDQAASAEGEADRRAHALDAAQKFPANEADSAQQFQQLTQMFPQMASGFMGALTGALGGFMGPLTQIPQQAMQAAESAIQPLMGAAKGGGAAEAALTDMSGEPAAFDSAGLGGGGAGGGGGIGAGDTTPTGYMGPPPVPSSSPPTTPAAASIKPAAMAPTGGMPAPAGPMGMTGMPLMPGAMGAGGEAGSKDKPAEKRLTVPGIPNGQPVKGRLTVPPSVPVTKSEGKPPVVAKPNRRIVIVPTDDDPPAQ</sequence>
<evidence type="ECO:0000256" key="1">
    <source>
        <dbReference type="SAM" id="MobiDB-lite"/>
    </source>
</evidence>
<feature type="compositionally biased region" description="Pro residues" evidence="1">
    <location>
        <begin position="147"/>
        <end position="159"/>
    </location>
</feature>
<feature type="region of interest" description="Disordered" evidence="1">
    <location>
        <begin position="195"/>
        <end position="244"/>
    </location>
</feature>
<evidence type="ECO:0000313" key="3">
    <source>
        <dbReference type="Proteomes" id="UP000092086"/>
    </source>
</evidence>
<evidence type="ECO:0000313" key="2">
    <source>
        <dbReference type="EMBL" id="OBG35107.1"/>
    </source>
</evidence>
<dbReference type="EMBL" id="LZIT01000205">
    <property type="protein sequence ID" value="OBG35107.1"/>
    <property type="molecule type" value="Genomic_DNA"/>
</dbReference>
<reference evidence="2 3" key="1">
    <citation type="submission" date="2016-06" db="EMBL/GenBank/DDBJ databases">
        <authorList>
            <person name="Sutton G."/>
            <person name="Brinkac L."/>
            <person name="Sanka R."/>
            <person name="Adams M."/>
            <person name="Lau E."/>
            <person name="Sam S."/>
            <person name="Sreng N."/>
            <person name="Him V."/>
            <person name="Kerleguer A."/>
            <person name="Cheng S."/>
        </authorList>
    </citation>
    <scope>NUCLEOTIDE SEQUENCE [LARGE SCALE GENOMIC DNA]</scope>
    <source>
        <strain evidence="2 3">E2978</strain>
    </source>
</reference>
<feature type="compositionally biased region" description="Basic and acidic residues" evidence="1">
    <location>
        <begin position="202"/>
        <end position="212"/>
    </location>
</feature>
<gene>
    <name evidence="2" type="ORF">A5672_21895</name>
</gene>
<name>A0ABD6NXY7_9MYCO</name>
<accession>A0ABD6NXY7</accession>
<dbReference type="AlphaFoldDB" id="A0ABD6NXY7"/>
<proteinExistence type="predicted"/>
<organism evidence="2 3">
    <name type="scientific">Mycobacterium alsense</name>
    <dbReference type="NCBI Taxonomy" id="324058"/>
    <lineage>
        <taxon>Bacteria</taxon>
        <taxon>Bacillati</taxon>
        <taxon>Actinomycetota</taxon>
        <taxon>Actinomycetes</taxon>
        <taxon>Mycobacteriales</taxon>
        <taxon>Mycobacteriaceae</taxon>
        <taxon>Mycobacterium</taxon>
    </lineage>
</organism>
<feature type="region of interest" description="Disordered" evidence="1">
    <location>
        <begin position="130"/>
        <end position="163"/>
    </location>
</feature>
<dbReference type="Proteomes" id="UP000092086">
    <property type="component" value="Unassembled WGS sequence"/>
</dbReference>